<feature type="transmembrane region" description="Helical" evidence="4">
    <location>
        <begin position="310"/>
        <end position="329"/>
    </location>
</feature>
<proteinExistence type="inferred from homology"/>
<feature type="transmembrane region" description="Helical" evidence="4">
    <location>
        <begin position="266"/>
        <end position="289"/>
    </location>
</feature>
<keyword evidence="4" id="KW-1133">Transmembrane helix</keyword>
<reference evidence="5 6" key="1">
    <citation type="submission" date="2024-09" db="EMBL/GenBank/DDBJ databases">
        <authorList>
            <person name="Ruan L."/>
        </authorList>
    </citation>
    <scope>NUCLEOTIDE SEQUENCE [LARGE SCALE GENOMIC DNA]</scope>
    <source>
        <strain evidence="5 6">D33</strain>
    </source>
</reference>
<evidence type="ECO:0000256" key="1">
    <source>
        <dbReference type="ARBA" id="ARBA00005278"/>
    </source>
</evidence>
<protein>
    <submittedName>
        <fullName evidence="5">Spore germination protein</fullName>
    </submittedName>
</protein>
<dbReference type="InterPro" id="IPR050768">
    <property type="entry name" value="UPF0353/GerABKA_families"/>
</dbReference>
<dbReference type="EMBL" id="JBHILM010000030">
    <property type="protein sequence ID" value="MFB5683777.1"/>
    <property type="molecule type" value="Genomic_DNA"/>
</dbReference>
<keyword evidence="2 4" id="KW-0472">Membrane</keyword>
<accession>A0ABV5BDI7</accession>
<evidence type="ECO:0000256" key="2">
    <source>
        <dbReference type="ARBA" id="ARBA00023136"/>
    </source>
</evidence>
<keyword evidence="4" id="KW-0812">Transmembrane</keyword>
<dbReference type="InterPro" id="IPR004995">
    <property type="entry name" value="Spore_Ger"/>
</dbReference>
<dbReference type="PIRSF" id="PIRSF005690">
    <property type="entry name" value="GerBA"/>
    <property type="match status" value="1"/>
</dbReference>
<dbReference type="Proteomes" id="UP001580407">
    <property type="component" value="Unassembled WGS sequence"/>
</dbReference>
<feature type="transmembrane region" description="Helical" evidence="4">
    <location>
        <begin position="430"/>
        <end position="455"/>
    </location>
</feature>
<keyword evidence="6" id="KW-1185">Reference proteome</keyword>
<dbReference type="PANTHER" id="PTHR22550:SF5">
    <property type="entry name" value="LEUCINE ZIPPER PROTEIN 4"/>
    <property type="match status" value="1"/>
</dbReference>
<evidence type="ECO:0000313" key="6">
    <source>
        <dbReference type="Proteomes" id="UP001580407"/>
    </source>
</evidence>
<evidence type="ECO:0000313" key="5">
    <source>
        <dbReference type="EMBL" id="MFB5683777.1"/>
    </source>
</evidence>
<gene>
    <name evidence="5" type="ORF">ACE3NQ_22960</name>
</gene>
<comment type="caution">
    <text evidence="5">The sequence shown here is derived from an EMBL/GenBank/DDBJ whole genome shotgun (WGS) entry which is preliminary data.</text>
</comment>
<evidence type="ECO:0000256" key="3">
    <source>
        <dbReference type="SAM" id="MobiDB-lite"/>
    </source>
</evidence>
<feature type="region of interest" description="Disordered" evidence="3">
    <location>
        <begin position="499"/>
        <end position="526"/>
    </location>
</feature>
<feature type="transmembrane region" description="Helical" evidence="4">
    <location>
        <begin position="399"/>
        <end position="418"/>
    </location>
</feature>
<sequence length="526" mass="57687">MTDKTDNNQTRNSYENENSRHSKEISSSLAQTVSVLRQKMGKSTDFIIREMSVPLSSTPIIAVSYIDGLIDPQLLAKLMEALSVQVSEGLSPIHIEAWLGTQLPVGSLTSLYTEDDMIGSILEGAAVIIVDGSVQVFAAAIAGGARRAVEEPTSQSVIRGPKEGFTEDISTNIALLRRKIKSPDLCIESLRLGKYTQTKIAVSYIQGIADPEIVQEIMRRLNSIETDSILESGYIEEFIQDGVISSFPTIYSTERPDSVAGGLLEGVVAIFVDGTPFVLLAPVTFFRFFTSSEDYYERYDLSSFLRMIRLGSFLVTLLLPALYIAATTFQQEMLPTTLLISLAAQRESIPLPALLEALLMELTFEIIREAGIRMPRAIGPAISIVGALVLGQAAVQAGLVSAAMVIVVSFTAIANFVIPSITMAGAVRLLRFGLMILAGSFGMYGILIGFVPILFRIVSIQSFGIPYFMTLSPVNKTNVKDLIIRAPWWKMKTRPELIGDKNKHRQSTTRKPFAQQAAKREYDPLE</sequence>
<organism evidence="5 6">
    <name type="scientific">Paenibacillus terreus</name>
    <dbReference type="NCBI Taxonomy" id="1387834"/>
    <lineage>
        <taxon>Bacteria</taxon>
        <taxon>Bacillati</taxon>
        <taxon>Bacillota</taxon>
        <taxon>Bacilli</taxon>
        <taxon>Bacillales</taxon>
        <taxon>Paenibacillaceae</taxon>
        <taxon>Paenibacillus</taxon>
    </lineage>
</organism>
<dbReference type="Pfam" id="PF03323">
    <property type="entry name" value="GerA"/>
    <property type="match status" value="1"/>
</dbReference>
<evidence type="ECO:0000256" key="4">
    <source>
        <dbReference type="SAM" id="Phobius"/>
    </source>
</evidence>
<feature type="compositionally biased region" description="Polar residues" evidence="3">
    <location>
        <begin position="7"/>
        <end position="16"/>
    </location>
</feature>
<feature type="region of interest" description="Disordered" evidence="3">
    <location>
        <begin position="1"/>
        <end position="25"/>
    </location>
</feature>
<name>A0ABV5BDI7_9BACL</name>
<dbReference type="RefSeq" id="WP_375527503.1">
    <property type="nucleotide sequence ID" value="NZ_JBHILM010000030.1"/>
</dbReference>
<dbReference type="PANTHER" id="PTHR22550">
    <property type="entry name" value="SPORE GERMINATION PROTEIN"/>
    <property type="match status" value="1"/>
</dbReference>
<comment type="similarity">
    <text evidence="1">Belongs to the GerABKA family.</text>
</comment>